<evidence type="ECO:0000313" key="1">
    <source>
        <dbReference type="EMBL" id="CDW44670.1"/>
    </source>
</evidence>
<dbReference type="AlphaFoldDB" id="A0A0K2V2X4"/>
<protein>
    <submittedName>
        <fullName evidence="1">Uncharacterized protein</fullName>
    </submittedName>
</protein>
<dbReference type="EMBL" id="HACA01027309">
    <property type="protein sequence ID" value="CDW44670.1"/>
    <property type="molecule type" value="Transcribed_RNA"/>
</dbReference>
<name>A0A0K2V2X4_LEPSM</name>
<sequence length="40" mass="4780">MFHLVSNAKRLSSKKTIRRELEVSSLYNYPYTLYITKTNL</sequence>
<organism evidence="1">
    <name type="scientific">Lepeophtheirus salmonis</name>
    <name type="common">Salmon louse</name>
    <name type="synonym">Caligus salmonis</name>
    <dbReference type="NCBI Taxonomy" id="72036"/>
    <lineage>
        <taxon>Eukaryota</taxon>
        <taxon>Metazoa</taxon>
        <taxon>Ecdysozoa</taxon>
        <taxon>Arthropoda</taxon>
        <taxon>Crustacea</taxon>
        <taxon>Multicrustacea</taxon>
        <taxon>Hexanauplia</taxon>
        <taxon>Copepoda</taxon>
        <taxon>Siphonostomatoida</taxon>
        <taxon>Caligidae</taxon>
        <taxon>Lepeophtheirus</taxon>
    </lineage>
</organism>
<accession>A0A0K2V2X4</accession>
<reference evidence="1" key="1">
    <citation type="submission" date="2014-05" db="EMBL/GenBank/DDBJ databases">
        <authorList>
            <person name="Chronopoulou M."/>
        </authorList>
    </citation>
    <scope>NUCLEOTIDE SEQUENCE</scope>
    <source>
        <tissue evidence="1">Whole organism</tissue>
    </source>
</reference>
<proteinExistence type="predicted"/>